<keyword evidence="6" id="KW-1185">Reference proteome</keyword>
<dbReference type="InterPro" id="IPR050641">
    <property type="entry name" value="RIFMO-like"/>
</dbReference>
<keyword evidence="2" id="KW-0285">Flavoprotein</keyword>
<dbReference type="Proteomes" id="UP000612585">
    <property type="component" value="Unassembled WGS sequence"/>
</dbReference>
<name>A0A8J4E611_9ACTN</name>
<evidence type="ECO:0000256" key="2">
    <source>
        <dbReference type="ARBA" id="ARBA00022630"/>
    </source>
</evidence>
<comment type="cofactor">
    <cofactor evidence="1">
        <name>FAD</name>
        <dbReference type="ChEBI" id="CHEBI:57692"/>
    </cofactor>
</comment>
<dbReference type="AlphaFoldDB" id="A0A8J4E611"/>
<sequence>MSADRERPPEHDEPVLVVGGGTVGLSAAVALARYGVTPLVVERHAGTSIHPRATGVQPPAKEFFRSMGLAERMREASADLAPSRSKIDITSLAGDDLGTVPRVPTPPPAMVEVTARISPTDAGPCAQDQIDGVLLEAATAAGARVRFGTELVDVVQDADGVTATVRERESGRRYRVHARYLVAADGSASRVRDLLGIGMTGPRKLSRPMINLLCRVDLADLVRGHEFAFAEVRNPAFEGLLLTINNRDRWVFHLTYDPDRETADDYPLRRCEDLVRAAIGLPDAPVEVLARLPWQMSARVADRIREDRIFLVGDAGHVIPPVAAFGMSTGIADAYNLAWKLALVVTGRAGPRLLDSYEPERLPVARLTCEQALLRFQHLDVHFDAARARERTRLRMADPLVTGIGYQYVSDAVVDPRAELPSLEDVERNLDGSPGSRVPHAWLDRSGRQLSTLDLAGTGFAVIAGPDGADWCDAARSLAARTGVPLTAHRVGADGLTDPGGRWPATAGLEPSGALLVRPDNFVAWRSPGPSPEPGAVLERALGQILDRAALALTR</sequence>
<organism evidence="5 6">
    <name type="scientific">Virgisporangium aurantiacum</name>
    <dbReference type="NCBI Taxonomy" id="175570"/>
    <lineage>
        <taxon>Bacteria</taxon>
        <taxon>Bacillati</taxon>
        <taxon>Actinomycetota</taxon>
        <taxon>Actinomycetes</taxon>
        <taxon>Micromonosporales</taxon>
        <taxon>Micromonosporaceae</taxon>
        <taxon>Virgisporangium</taxon>
    </lineage>
</organism>
<dbReference type="PRINTS" id="PR00420">
    <property type="entry name" value="RNGMNOXGNASE"/>
</dbReference>
<dbReference type="EMBL" id="BOPG01000053">
    <property type="protein sequence ID" value="GIJ60402.1"/>
    <property type="molecule type" value="Genomic_DNA"/>
</dbReference>
<dbReference type="Pfam" id="PF21274">
    <property type="entry name" value="Rng_hyd_C"/>
    <property type="match status" value="1"/>
</dbReference>
<dbReference type="Gene3D" id="3.50.50.60">
    <property type="entry name" value="FAD/NAD(P)-binding domain"/>
    <property type="match status" value="1"/>
</dbReference>
<dbReference type="Gene3D" id="3.40.30.120">
    <property type="match status" value="1"/>
</dbReference>
<dbReference type="GO" id="GO:0071949">
    <property type="term" value="F:FAD binding"/>
    <property type="evidence" value="ECO:0007669"/>
    <property type="project" value="InterPro"/>
</dbReference>
<dbReference type="PANTHER" id="PTHR43004:SF19">
    <property type="entry name" value="BINDING MONOOXYGENASE, PUTATIVE (JCVI)-RELATED"/>
    <property type="match status" value="1"/>
</dbReference>
<reference evidence="5" key="1">
    <citation type="submission" date="2021-01" db="EMBL/GenBank/DDBJ databases">
        <title>Whole genome shotgun sequence of Virgisporangium aurantiacum NBRC 16421.</title>
        <authorList>
            <person name="Komaki H."/>
            <person name="Tamura T."/>
        </authorList>
    </citation>
    <scope>NUCLEOTIDE SEQUENCE</scope>
    <source>
        <strain evidence="5">NBRC 16421</strain>
    </source>
</reference>
<keyword evidence="3" id="KW-0274">FAD</keyword>
<feature type="domain" description="FAD-binding" evidence="4">
    <location>
        <begin position="14"/>
        <end position="370"/>
    </location>
</feature>
<dbReference type="GO" id="GO:0016709">
    <property type="term" value="F:oxidoreductase activity, acting on paired donors, with incorporation or reduction of molecular oxygen, NAD(P)H as one donor, and incorporation of one atom of oxygen"/>
    <property type="evidence" value="ECO:0007669"/>
    <property type="project" value="UniProtKB-ARBA"/>
</dbReference>
<keyword evidence="5" id="KW-0503">Monooxygenase</keyword>
<dbReference type="RefSeq" id="WP_239152216.1">
    <property type="nucleotide sequence ID" value="NZ_BOPG01000053.1"/>
</dbReference>
<proteinExistence type="predicted"/>
<dbReference type="InterPro" id="IPR036188">
    <property type="entry name" value="FAD/NAD-bd_sf"/>
</dbReference>
<dbReference type="InterPro" id="IPR002938">
    <property type="entry name" value="FAD-bd"/>
</dbReference>
<comment type="caution">
    <text evidence="5">The sequence shown here is derived from an EMBL/GenBank/DDBJ whole genome shotgun (WGS) entry which is preliminary data.</text>
</comment>
<accession>A0A8J4E611</accession>
<evidence type="ECO:0000259" key="4">
    <source>
        <dbReference type="Pfam" id="PF01494"/>
    </source>
</evidence>
<dbReference type="Pfam" id="PF01494">
    <property type="entry name" value="FAD_binding_3"/>
    <property type="match status" value="1"/>
</dbReference>
<gene>
    <name evidence="5" type="ORF">Vau01_079180</name>
</gene>
<dbReference type="Gene3D" id="3.30.9.10">
    <property type="entry name" value="D-Amino Acid Oxidase, subunit A, domain 2"/>
    <property type="match status" value="1"/>
</dbReference>
<evidence type="ECO:0000256" key="1">
    <source>
        <dbReference type="ARBA" id="ARBA00001974"/>
    </source>
</evidence>
<evidence type="ECO:0000256" key="3">
    <source>
        <dbReference type="ARBA" id="ARBA00022827"/>
    </source>
</evidence>
<evidence type="ECO:0000313" key="5">
    <source>
        <dbReference type="EMBL" id="GIJ60402.1"/>
    </source>
</evidence>
<protein>
    <submittedName>
        <fullName evidence="5">FAD-binding monooxygenase</fullName>
    </submittedName>
</protein>
<evidence type="ECO:0000313" key="6">
    <source>
        <dbReference type="Proteomes" id="UP000612585"/>
    </source>
</evidence>
<dbReference type="SUPFAM" id="SSF51905">
    <property type="entry name" value="FAD/NAD(P)-binding domain"/>
    <property type="match status" value="1"/>
</dbReference>
<dbReference type="PANTHER" id="PTHR43004">
    <property type="entry name" value="TRK SYSTEM POTASSIUM UPTAKE PROTEIN"/>
    <property type="match status" value="1"/>
</dbReference>
<keyword evidence="5" id="KW-0560">Oxidoreductase</keyword>